<protein>
    <submittedName>
        <fullName evidence="1">Uncharacterized protein</fullName>
    </submittedName>
</protein>
<dbReference type="Pfam" id="PF20174">
    <property type="entry name" value="DUF6540"/>
    <property type="match status" value="1"/>
</dbReference>
<keyword evidence="2" id="KW-1185">Reference proteome</keyword>
<dbReference type="OrthoDB" id="5271495at2759"/>
<comment type="caution">
    <text evidence="1">The sequence shown here is derived from an EMBL/GenBank/DDBJ whole genome shotgun (WGS) entry which is preliminary data.</text>
</comment>
<dbReference type="InterPro" id="IPR046670">
    <property type="entry name" value="DUF6540"/>
</dbReference>
<reference evidence="1" key="1">
    <citation type="submission" date="2020-04" db="EMBL/GenBank/DDBJ databases">
        <title>Draft genome resource of the tomato pathogen Pseudocercospora fuligena.</title>
        <authorList>
            <person name="Zaccaron A."/>
        </authorList>
    </citation>
    <scope>NUCLEOTIDE SEQUENCE</scope>
    <source>
        <strain evidence="1">PF001</strain>
    </source>
</reference>
<dbReference type="EMBL" id="JABCIY010000151">
    <property type="protein sequence ID" value="KAF7191964.1"/>
    <property type="molecule type" value="Genomic_DNA"/>
</dbReference>
<dbReference type="Proteomes" id="UP000660729">
    <property type="component" value="Unassembled WGS sequence"/>
</dbReference>
<sequence>MLKLMSQLVLSIVVYGPGTDPNHRSHWAFAIHKKNQETGVLLHVSVIDLPRLIYQYDHRRDVVLRSASSEGSFVVAELAQGSAGKAVQLISEEPAPADGVERCQDWVLRATISLEAEEIVPAGTSDWIAGLVGQPADSVARAVSERWTSTEAGN</sequence>
<organism evidence="1 2">
    <name type="scientific">Pseudocercospora fuligena</name>
    <dbReference type="NCBI Taxonomy" id="685502"/>
    <lineage>
        <taxon>Eukaryota</taxon>
        <taxon>Fungi</taxon>
        <taxon>Dikarya</taxon>
        <taxon>Ascomycota</taxon>
        <taxon>Pezizomycotina</taxon>
        <taxon>Dothideomycetes</taxon>
        <taxon>Dothideomycetidae</taxon>
        <taxon>Mycosphaerellales</taxon>
        <taxon>Mycosphaerellaceae</taxon>
        <taxon>Pseudocercospora</taxon>
    </lineage>
</organism>
<evidence type="ECO:0000313" key="2">
    <source>
        <dbReference type="Proteomes" id="UP000660729"/>
    </source>
</evidence>
<evidence type="ECO:0000313" key="1">
    <source>
        <dbReference type="EMBL" id="KAF7191964.1"/>
    </source>
</evidence>
<proteinExistence type="predicted"/>
<dbReference type="AlphaFoldDB" id="A0A8H6RI78"/>
<accession>A0A8H6RI78</accession>
<gene>
    <name evidence="1" type="ORF">HII31_06609</name>
</gene>
<name>A0A8H6RI78_9PEZI</name>